<dbReference type="InterPro" id="IPR001680">
    <property type="entry name" value="WD40_rpt"/>
</dbReference>
<dbReference type="SMART" id="SM00320">
    <property type="entry name" value="WD40"/>
    <property type="match status" value="6"/>
</dbReference>
<reference evidence="4 5" key="1">
    <citation type="journal article" date="2018" name="Sci. Rep.">
        <title>Genomic signatures of local adaptation to the degree of environmental predictability in rotifers.</title>
        <authorList>
            <person name="Franch-Gras L."/>
            <person name="Hahn C."/>
            <person name="Garcia-Roger E.M."/>
            <person name="Carmona M.J."/>
            <person name="Serra M."/>
            <person name="Gomez A."/>
        </authorList>
    </citation>
    <scope>NUCLEOTIDE SEQUENCE [LARGE SCALE GENOMIC DNA]</scope>
    <source>
        <strain evidence="4">HYR1</strain>
    </source>
</reference>
<keyword evidence="1 3" id="KW-0853">WD repeat</keyword>
<dbReference type="STRING" id="10195.A0A3M7PRR0"/>
<gene>
    <name evidence="4" type="ORF">BpHYR1_009657</name>
</gene>
<dbReference type="Pfam" id="PF00400">
    <property type="entry name" value="WD40"/>
    <property type="match status" value="3"/>
</dbReference>
<feature type="repeat" description="WD" evidence="3">
    <location>
        <begin position="412"/>
        <end position="452"/>
    </location>
</feature>
<keyword evidence="2" id="KW-0677">Repeat</keyword>
<sequence length="573" mass="66257">MKLNTCDSCKQSSLTLVLDCGFRVCGEHFESTKNGPRIYPCRFCQKKHKYEDSLKLVANEITVKDCRLEKTIHEIGKRVDDISKIKEQKDYFRGHYYQNIRQKIEMRKDEILSAFEFDLNNYFNRVLDNLNKVNSHNEEKIKKNVTFNQLDHIKSKCDEIMDEKENTILSEKLRYLNESRKIVDSFYEDLESLNAELEKIKTLEFIEEKDVKTYEFKECFGKFKYENNFISETGEDAFYIKAENEKKITKPVQDPASKSVNLKNLKEWSQIEGHCGRIANLGELSNGDLVSGSDDGLIKIWNLNDGSCRRVLTGTGSKIKCFKVLPNDTIAACSDAKRSNSTLNYSNISTEIKYSFIRIYDPVTGSCEKTIQSPSAISSIEYIDNETFVTGHEDGSIYFCNKQSGEYWPKMENSHNRKVFSLIKLNDENLVSSAADDTIKIWNLKEKKCIKTYNEYNAYVYCLVKLSDKQFLSGSQYGTIKLWDITQNKSTETFDCSQYGRKVIGIHVLDEDKFISCSEDGSLVLWSLKEGKLDEKTIENNSIWPKRVQNVYFYGTQQIVTTSNDAIKIYSFE</sequence>
<keyword evidence="5" id="KW-1185">Reference proteome</keyword>
<feature type="repeat" description="WD" evidence="3">
    <location>
        <begin position="271"/>
        <end position="311"/>
    </location>
</feature>
<dbReference type="Gene3D" id="2.130.10.10">
    <property type="entry name" value="YVTN repeat-like/Quinoprotein amine dehydrogenase"/>
    <property type="match status" value="1"/>
</dbReference>
<dbReference type="PROSITE" id="PS00678">
    <property type="entry name" value="WD_REPEATS_1"/>
    <property type="match status" value="2"/>
</dbReference>
<dbReference type="SUPFAM" id="SSF50978">
    <property type="entry name" value="WD40 repeat-like"/>
    <property type="match status" value="1"/>
</dbReference>
<name>A0A3M7PRR0_BRAPC</name>
<dbReference type="PROSITE" id="PS50082">
    <property type="entry name" value="WD_REPEATS_2"/>
    <property type="match status" value="3"/>
</dbReference>
<evidence type="ECO:0000256" key="3">
    <source>
        <dbReference type="PROSITE-ProRule" id="PRU00221"/>
    </source>
</evidence>
<evidence type="ECO:0000256" key="1">
    <source>
        <dbReference type="ARBA" id="ARBA00022574"/>
    </source>
</evidence>
<evidence type="ECO:0000313" key="4">
    <source>
        <dbReference type="EMBL" id="RNA01455.1"/>
    </source>
</evidence>
<dbReference type="InterPro" id="IPR036322">
    <property type="entry name" value="WD40_repeat_dom_sf"/>
</dbReference>
<proteinExistence type="predicted"/>
<dbReference type="EMBL" id="REGN01009318">
    <property type="protein sequence ID" value="RNA01455.1"/>
    <property type="molecule type" value="Genomic_DNA"/>
</dbReference>
<accession>A0A3M7PRR0</accession>
<dbReference type="PRINTS" id="PR00320">
    <property type="entry name" value="GPROTEINBRPT"/>
</dbReference>
<dbReference type="AlphaFoldDB" id="A0A3M7PRR0"/>
<evidence type="ECO:0000256" key="2">
    <source>
        <dbReference type="ARBA" id="ARBA00022737"/>
    </source>
</evidence>
<dbReference type="InterPro" id="IPR019775">
    <property type="entry name" value="WD40_repeat_CS"/>
</dbReference>
<organism evidence="4 5">
    <name type="scientific">Brachionus plicatilis</name>
    <name type="common">Marine rotifer</name>
    <name type="synonym">Brachionus muelleri</name>
    <dbReference type="NCBI Taxonomy" id="10195"/>
    <lineage>
        <taxon>Eukaryota</taxon>
        <taxon>Metazoa</taxon>
        <taxon>Spiralia</taxon>
        <taxon>Gnathifera</taxon>
        <taxon>Rotifera</taxon>
        <taxon>Eurotatoria</taxon>
        <taxon>Monogononta</taxon>
        <taxon>Pseudotrocha</taxon>
        <taxon>Ploima</taxon>
        <taxon>Brachionidae</taxon>
        <taxon>Brachionus</taxon>
    </lineage>
</organism>
<dbReference type="GO" id="GO:1990234">
    <property type="term" value="C:transferase complex"/>
    <property type="evidence" value="ECO:0007669"/>
    <property type="project" value="UniProtKB-ARBA"/>
</dbReference>
<dbReference type="PANTHER" id="PTHR22847">
    <property type="entry name" value="WD40 REPEAT PROTEIN"/>
    <property type="match status" value="1"/>
</dbReference>
<feature type="repeat" description="WD" evidence="3">
    <location>
        <begin position="471"/>
        <end position="493"/>
    </location>
</feature>
<evidence type="ECO:0000313" key="5">
    <source>
        <dbReference type="Proteomes" id="UP000276133"/>
    </source>
</evidence>
<dbReference type="Proteomes" id="UP000276133">
    <property type="component" value="Unassembled WGS sequence"/>
</dbReference>
<dbReference type="InterPro" id="IPR015943">
    <property type="entry name" value="WD40/YVTN_repeat-like_dom_sf"/>
</dbReference>
<dbReference type="PANTHER" id="PTHR22847:SF637">
    <property type="entry name" value="WD REPEAT DOMAIN 5B"/>
    <property type="match status" value="1"/>
</dbReference>
<dbReference type="InterPro" id="IPR020472">
    <property type="entry name" value="WD40_PAC1"/>
</dbReference>
<protein>
    <submittedName>
        <fullName evidence="4">Uncharacterized protein</fullName>
    </submittedName>
</protein>
<comment type="caution">
    <text evidence="4">The sequence shown here is derived from an EMBL/GenBank/DDBJ whole genome shotgun (WGS) entry which is preliminary data.</text>
</comment>